<protein>
    <submittedName>
        <fullName evidence="1">Uncharacterized protein</fullName>
    </submittedName>
</protein>
<dbReference type="EMBL" id="JBGMEL010000001">
    <property type="protein sequence ID" value="MFA0789104.1"/>
    <property type="molecule type" value="Genomic_DNA"/>
</dbReference>
<accession>A0ABV4NIR3</accession>
<dbReference type="RefSeq" id="WP_371842280.1">
    <property type="nucleotide sequence ID" value="NZ_JBGMEL010000001.1"/>
</dbReference>
<proteinExistence type="predicted"/>
<name>A0ABV4NIR3_9GAMM</name>
<evidence type="ECO:0000313" key="1">
    <source>
        <dbReference type="EMBL" id="MFA0789104.1"/>
    </source>
</evidence>
<gene>
    <name evidence="1" type="ORF">ACCI51_01015</name>
</gene>
<keyword evidence="2" id="KW-1185">Reference proteome</keyword>
<dbReference type="Proteomes" id="UP001569414">
    <property type="component" value="Unassembled WGS sequence"/>
</dbReference>
<organism evidence="1 2">
    <name type="scientific">Microbulbifer echini</name>
    <dbReference type="NCBI Taxonomy" id="1529067"/>
    <lineage>
        <taxon>Bacteria</taxon>
        <taxon>Pseudomonadati</taxon>
        <taxon>Pseudomonadota</taxon>
        <taxon>Gammaproteobacteria</taxon>
        <taxon>Cellvibrionales</taxon>
        <taxon>Microbulbiferaceae</taxon>
        <taxon>Microbulbifer</taxon>
    </lineage>
</organism>
<comment type="caution">
    <text evidence="1">The sequence shown here is derived from an EMBL/GenBank/DDBJ whole genome shotgun (WGS) entry which is preliminary data.</text>
</comment>
<evidence type="ECO:0000313" key="2">
    <source>
        <dbReference type="Proteomes" id="UP001569414"/>
    </source>
</evidence>
<reference evidence="1 2" key="1">
    <citation type="submission" date="2024-08" db="EMBL/GenBank/DDBJ databases">
        <authorList>
            <person name="Ishaq N."/>
        </authorList>
    </citation>
    <scope>NUCLEOTIDE SEQUENCE [LARGE SCALE GENOMIC DNA]</scope>
    <source>
        <strain evidence="1 2">JCM 30400</strain>
    </source>
</reference>
<sequence>MIEYRYSEEKTVALFFAELLQDTVAMAILERGYVNSSEEATHLSKFFWAMVDKSAQERELPCEAGSEYWLEKLYNSFGGYLFEKGYEQQWDDEIDNA</sequence>